<dbReference type="Pfam" id="PF11181">
    <property type="entry name" value="YflT"/>
    <property type="match status" value="1"/>
</dbReference>
<organism evidence="2 3">
    <name type="scientific">Paenibacillus psychroresistens</name>
    <dbReference type="NCBI Taxonomy" id="1778678"/>
    <lineage>
        <taxon>Bacteria</taxon>
        <taxon>Bacillati</taxon>
        <taxon>Bacillota</taxon>
        <taxon>Bacilli</taxon>
        <taxon>Bacillales</taxon>
        <taxon>Paenibacillaceae</taxon>
        <taxon>Paenibacillus</taxon>
    </lineage>
</organism>
<protein>
    <submittedName>
        <fullName evidence="2">General stress protein</fullName>
    </submittedName>
</protein>
<dbReference type="AlphaFoldDB" id="A0A6B8RTM9"/>
<reference evidence="3" key="1">
    <citation type="submission" date="2018-11" db="EMBL/GenBank/DDBJ databases">
        <title>Complete genome sequence of Paenibacillus sp. ML311-T8.</title>
        <authorList>
            <person name="Nam Y.-D."/>
            <person name="Kang J."/>
            <person name="Chung W.-H."/>
            <person name="Park Y.S."/>
        </authorList>
    </citation>
    <scope>NUCLEOTIDE SEQUENCE [LARGE SCALE GENOMIC DNA]</scope>
    <source>
        <strain evidence="3">ML311-T8</strain>
    </source>
</reference>
<evidence type="ECO:0000313" key="3">
    <source>
        <dbReference type="Proteomes" id="UP000426246"/>
    </source>
</evidence>
<dbReference type="Proteomes" id="UP000426246">
    <property type="component" value="Chromosome"/>
</dbReference>
<gene>
    <name evidence="2" type="ORF">EHS13_29175</name>
</gene>
<evidence type="ECO:0000259" key="1">
    <source>
        <dbReference type="Pfam" id="PF11181"/>
    </source>
</evidence>
<sequence length="131" mass="14879">MTEHTKVYTLNNILETRNKIAELESQGYVKEKIFVLTHDKKRTEHISEHTDANEIGIAEEGIITATANLFRSTGDELRAKLRSVGVSKEHAEELESEMDKGKVVVLTWSGTIYDNENFDPNIGYFGYVPMM</sequence>
<feature type="domain" description="General stress protein 17M-like" evidence="1">
    <location>
        <begin position="6"/>
        <end position="101"/>
    </location>
</feature>
<dbReference type="EMBL" id="CP034235">
    <property type="protein sequence ID" value="QGQ98666.1"/>
    <property type="molecule type" value="Genomic_DNA"/>
</dbReference>
<dbReference type="KEGG" id="ppsc:EHS13_29175"/>
<accession>A0A6B8RTM9</accession>
<keyword evidence="3" id="KW-1185">Reference proteome</keyword>
<dbReference type="InterPro" id="IPR025889">
    <property type="entry name" value="GSP17M-like_dom"/>
</dbReference>
<evidence type="ECO:0000313" key="2">
    <source>
        <dbReference type="EMBL" id="QGQ98666.1"/>
    </source>
</evidence>
<dbReference type="RefSeq" id="WP_155703775.1">
    <property type="nucleotide sequence ID" value="NZ_CP034235.1"/>
</dbReference>
<dbReference type="OrthoDB" id="2353304at2"/>
<name>A0A6B8RTM9_9BACL</name>
<proteinExistence type="predicted"/>